<keyword evidence="3" id="KW-1185">Reference proteome</keyword>
<dbReference type="Pfam" id="PF20231">
    <property type="entry name" value="DUF6589"/>
    <property type="match status" value="1"/>
</dbReference>
<protein>
    <recommendedName>
        <fullName evidence="1">DUF6589 domain-containing protein</fullName>
    </recommendedName>
</protein>
<evidence type="ECO:0000313" key="3">
    <source>
        <dbReference type="Proteomes" id="UP000297245"/>
    </source>
</evidence>
<dbReference type="EMBL" id="ML179805">
    <property type="protein sequence ID" value="THU81485.1"/>
    <property type="molecule type" value="Genomic_DNA"/>
</dbReference>
<evidence type="ECO:0000259" key="1">
    <source>
        <dbReference type="Pfam" id="PF20231"/>
    </source>
</evidence>
<dbReference type="InterPro" id="IPR046496">
    <property type="entry name" value="DUF6589"/>
</dbReference>
<proteinExistence type="predicted"/>
<sequence length="389" mass="44587">MSEWVILMHGDLLTKERLESVKASRSIEDTAKAWFQQIIFIPGLFHYKMACADAFWRIWVKPKASHNDGNSLVEHVGVLRPDETGKFMSSPGFRMVHDTIHYDLVASMINCWSVEAKKKGYGSLEDFAASTPKWEDLVTMSENIVQLYVASSESLSEYRDCLPERRDQCFENQILRNRDELLYVDMSYAMNAGDIGCVEASMGPWIHLFKATGKHKYATHMLHFLKDLKDRFPSELSQIIRMNWLVNPTSKEMSFRGVDWLVELNNLYTKVIHAGGSSNRTIEHIIKESPLIELYCECHMAIENGFYLLHRTIQHAPPDMRKTLHHLGQKISSTRPHEYTPGRKVKYEVPDHISVALNLLATRSQASLLADEDNDLPELAADDLVSDFL</sequence>
<name>A0A4V4HC11_DENBC</name>
<feature type="domain" description="DUF6589" evidence="1">
    <location>
        <begin position="3"/>
        <end position="315"/>
    </location>
</feature>
<organism evidence="2 3">
    <name type="scientific">Dendrothele bispora (strain CBS 962.96)</name>
    <dbReference type="NCBI Taxonomy" id="1314807"/>
    <lineage>
        <taxon>Eukaryota</taxon>
        <taxon>Fungi</taxon>
        <taxon>Dikarya</taxon>
        <taxon>Basidiomycota</taxon>
        <taxon>Agaricomycotina</taxon>
        <taxon>Agaricomycetes</taxon>
        <taxon>Agaricomycetidae</taxon>
        <taxon>Agaricales</taxon>
        <taxon>Agaricales incertae sedis</taxon>
        <taxon>Dendrothele</taxon>
    </lineage>
</organism>
<accession>A0A4V4HC11</accession>
<dbReference type="OrthoDB" id="4743193at2759"/>
<evidence type="ECO:0000313" key="2">
    <source>
        <dbReference type="EMBL" id="THU81485.1"/>
    </source>
</evidence>
<reference evidence="2 3" key="1">
    <citation type="journal article" date="2019" name="Nat. Ecol. Evol.">
        <title>Megaphylogeny resolves global patterns of mushroom evolution.</title>
        <authorList>
            <person name="Varga T."/>
            <person name="Krizsan K."/>
            <person name="Foldi C."/>
            <person name="Dima B."/>
            <person name="Sanchez-Garcia M."/>
            <person name="Sanchez-Ramirez S."/>
            <person name="Szollosi G.J."/>
            <person name="Szarkandi J.G."/>
            <person name="Papp V."/>
            <person name="Albert L."/>
            <person name="Andreopoulos W."/>
            <person name="Angelini C."/>
            <person name="Antonin V."/>
            <person name="Barry K.W."/>
            <person name="Bougher N.L."/>
            <person name="Buchanan P."/>
            <person name="Buyck B."/>
            <person name="Bense V."/>
            <person name="Catcheside P."/>
            <person name="Chovatia M."/>
            <person name="Cooper J."/>
            <person name="Damon W."/>
            <person name="Desjardin D."/>
            <person name="Finy P."/>
            <person name="Geml J."/>
            <person name="Haridas S."/>
            <person name="Hughes K."/>
            <person name="Justo A."/>
            <person name="Karasinski D."/>
            <person name="Kautmanova I."/>
            <person name="Kiss B."/>
            <person name="Kocsube S."/>
            <person name="Kotiranta H."/>
            <person name="LaButti K.M."/>
            <person name="Lechner B.E."/>
            <person name="Liimatainen K."/>
            <person name="Lipzen A."/>
            <person name="Lukacs Z."/>
            <person name="Mihaltcheva S."/>
            <person name="Morgado L.N."/>
            <person name="Niskanen T."/>
            <person name="Noordeloos M.E."/>
            <person name="Ohm R.A."/>
            <person name="Ortiz-Santana B."/>
            <person name="Ovrebo C."/>
            <person name="Racz N."/>
            <person name="Riley R."/>
            <person name="Savchenko A."/>
            <person name="Shiryaev A."/>
            <person name="Soop K."/>
            <person name="Spirin V."/>
            <person name="Szebenyi C."/>
            <person name="Tomsovsky M."/>
            <person name="Tulloss R.E."/>
            <person name="Uehling J."/>
            <person name="Grigoriev I.V."/>
            <person name="Vagvolgyi C."/>
            <person name="Papp T."/>
            <person name="Martin F.M."/>
            <person name="Miettinen O."/>
            <person name="Hibbett D.S."/>
            <person name="Nagy L.G."/>
        </authorList>
    </citation>
    <scope>NUCLEOTIDE SEQUENCE [LARGE SCALE GENOMIC DNA]</scope>
    <source>
        <strain evidence="2 3">CBS 962.96</strain>
    </source>
</reference>
<dbReference type="Proteomes" id="UP000297245">
    <property type="component" value="Unassembled WGS sequence"/>
</dbReference>
<dbReference type="AlphaFoldDB" id="A0A4V4HC11"/>
<gene>
    <name evidence="2" type="ORF">K435DRAFT_693507</name>
</gene>